<gene>
    <name evidence="8" type="ORF">CDAUBV1_LOCUS11360</name>
</gene>
<dbReference type="GO" id="GO:0045892">
    <property type="term" value="P:negative regulation of DNA-templated transcription"/>
    <property type="evidence" value="ECO:0007669"/>
    <property type="project" value="InterPro"/>
</dbReference>
<dbReference type="PROSITE" id="PS51366">
    <property type="entry name" value="MI"/>
    <property type="match status" value="2"/>
</dbReference>
<sequence length="555" mass="60984">MSDKVPPKKADNENAASEEESAGEMIWPQPDFERHLKTAAAWKDAQFLRKKRMHSASFSHSGVNGLTIDGVPYDVRKLSAALRRTTVGSTRAPFAKNSRKSRDGRRIPSKRGGKNLEDPTDVLDEIVLDHDDPDYDSDSNDPVTFETLSPSPSDENFEKIFTSLMKEFFIHGKTQEVVDALNDLNLAPHQRRRIPYLAVTMALQHKQTQYELTSELLSDLCGKVISQAHVQQGFLLILGELGELTIDFPKAVEHIGRFIARAMADDILPPKFIELQKSILSQQTPVETREDSKLSSSATGSPPDSAPIIGPKSATDFEAALSSRPSTRPGTRNLSDSSATAVTITEPSPTTTTSSGIGSASSLPGAGMTNPEAVMSALVRAESLLTLSHAFARLDNIWGVPVGPKCTKSLIKKIRGLLQAYLDSKDVDEAIEALVELDSPHFYHELVFQAIVMAIEKSTDETRELIVKLLNELCKSVIITPNQLNLGIRRVYAELPDLQLDVPAAYTLMERFMTEACGAGFATKKLASEMPAKPRKRFISETDSIYRTGHAVYPL</sequence>
<dbReference type="AlphaFoldDB" id="A0AAV2TLE4"/>
<comment type="subcellular location">
    <subcellularLocation>
        <location evidence="1">Cytoplasm</location>
    </subcellularLocation>
</comment>
<evidence type="ECO:0000256" key="2">
    <source>
        <dbReference type="ARBA" id="ARBA00005497"/>
    </source>
</evidence>
<dbReference type="InterPro" id="IPR003891">
    <property type="entry name" value="Initiation_fac_eIF4g_MI"/>
</dbReference>
<evidence type="ECO:0000256" key="6">
    <source>
        <dbReference type="SAM" id="MobiDB-lite"/>
    </source>
</evidence>
<dbReference type="Proteomes" id="UP001497525">
    <property type="component" value="Unassembled WGS sequence"/>
</dbReference>
<dbReference type="Pfam" id="PF02847">
    <property type="entry name" value="MA3"/>
    <property type="match status" value="2"/>
</dbReference>
<reference evidence="8" key="1">
    <citation type="submission" date="2024-06" db="EMBL/GenBank/DDBJ databases">
        <authorList>
            <person name="Liu X."/>
            <person name="Lenzi L."/>
            <person name="Haldenby T S."/>
            <person name="Uol C."/>
        </authorList>
    </citation>
    <scope>NUCLEOTIDE SEQUENCE</scope>
</reference>
<feature type="region of interest" description="Disordered" evidence="6">
    <location>
        <begin position="282"/>
        <end position="365"/>
    </location>
</feature>
<dbReference type="EMBL" id="CAXLJL010000378">
    <property type="protein sequence ID" value="CAL5137089.1"/>
    <property type="molecule type" value="Genomic_DNA"/>
</dbReference>
<evidence type="ECO:0000256" key="3">
    <source>
        <dbReference type="ARBA" id="ARBA00022490"/>
    </source>
</evidence>
<evidence type="ECO:0000313" key="8">
    <source>
        <dbReference type="EMBL" id="CAL5137089.1"/>
    </source>
</evidence>
<evidence type="ECO:0000256" key="5">
    <source>
        <dbReference type="ARBA" id="ARBA00023242"/>
    </source>
</evidence>
<feature type="compositionally biased region" description="Polar residues" evidence="6">
    <location>
        <begin position="323"/>
        <end position="339"/>
    </location>
</feature>
<evidence type="ECO:0000256" key="4">
    <source>
        <dbReference type="ARBA" id="ARBA00022737"/>
    </source>
</evidence>
<evidence type="ECO:0000313" key="9">
    <source>
        <dbReference type="Proteomes" id="UP001497525"/>
    </source>
</evidence>
<feature type="region of interest" description="Disordered" evidence="6">
    <location>
        <begin position="1"/>
        <end position="29"/>
    </location>
</feature>
<comment type="similarity">
    <text evidence="2">Belongs to the PDCD4 family.</text>
</comment>
<name>A0AAV2TLE4_CALDB</name>
<comment type="caution">
    <text evidence="8">The sequence shown here is derived from an EMBL/GenBank/DDBJ whole genome shotgun (WGS) entry which is preliminary data.</text>
</comment>
<keyword evidence="5" id="KW-0539">Nucleus</keyword>
<keyword evidence="3" id="KW-0963">Cytoplasm</keyword>
<feature type="domain" description="MI" evidence="7">
    <location>
        <begin position="409"/>
        <end position="532"/>
    </location>
</feature>
<dbReference type="SUPFAM" id="SSF48371">
    <property type="entry name" value="ARM repeat"/>
    <property type="match status" value="2"/>
</dbReference>
<accession>A0AAV2TLE4</accession>
<evidence type="ECO:0000259" key="7">
    <source>
        <dbReference type="PROSITE" id="PS51366"/>
    </source>
</evidence>
<dbReference type="Gene3D" id="1.25.40.180">
    <property type="match status" value="2"/>
</dbReference>
<dbReference type="GO" id="GO:0005829">
    <property type="term" value="C:cytosol"/>
    <property type="evidence" value="ECO:0007669"/>
    <property type="project" value="TreeGrafter"/>
</dbReference>
<feature type="domain" description="MI" evidence="7">
    <location>
        <begin position="156"/>
        <end position="278"/>
    </location>
</feature>
<feature type="compositionally biased region" description="Low complexity" evidence="6">
    <location>
        <begin position="340"/>
        <end position="362"/>
    </location>
</feature>
<proteinExistence type="inferred from homology"/>
<organism evidence="8 9">
    <name type="scientific">Calicophoron daubneyi</name>
    <name type="common">Rumen fluke</name>
    <name type="synonym">Paramphistomum daubneyi</name>
    <dbReference type="NCBI Taxonomy" id="300641"/>
    <lineage>
        <taxon>Eukaryota</taxon>
        <taxon>Metazoa</taxon>
        <taxon>Spiralia</taxon>
        <taxon>Lophotrochozoa</taxon>
        <taxon>Platyhelminthes</taxon>
        <taxon>Trematoda</taxon>
        <taxon>Digenea</taxon>
        <taxon>Plagiorchiida</taxon>
        <taxon>Pronocephalata</taxon>
        <taxon>Paramphistomoidea</taxon>
        <taxon>Paramphistomidae</taxon>
        <taxon>Calicophoron</taxon>
    </lineage>
</organism>
<dbReference type="PANTHER" id="PTHR12626">
    <property type="entry name" value="PROGRAMMED CELL DEATH 4"/>
    <property type="match status" value="1"/>
</dbReference>
<dbReference type="PANTHER" id="PTHR12626:SF0">
    <property type="entry name" value="PROGRAMMED CELL DEATH PROTEIN 4"/>
    <property type="match status" value="1"/>
</dbReference>
<dbReference type="InterPro" id="IPR016024">
    <property type="entry name" value="ARM-type_fold"/>
</dbReference>
<evidence type="ECO:0000256" key="1">
    <source>
        <dbReference type="ARBA" id="ARBA00004496"/>
    </source>
</evidence>
<protein>
    <recommendedName>
        <fullName evidence="7">MI domain-containing protein</fullName>
    </recommendedName>
</protein>
<dbReference type="GO" id="GO:0005634">
    <property type="term" value="C:nucleus"/>
    <property type="evidence" value="ECO:0007669"/>
    <property type="project" value="TreeGrafter"/>
</dbReference>
<feature type="compositionally biased region" description="Basic and acidic residues" evidence="6">
    <location>
        <begin position="1"/>
        <end position="12"/>
    </location>
</feature>
<keyword evidence="4" id="KW-0677">Repeat</keyword>
<dbReference type="InterPro" id="IPR039778">
    <property type="entry name" value="PDCD4"/>
</dbReference>
<dbReference type="SMART" id="SM00544">
    <property type="entry name" value="MA3"/>
    <property type="match status" value="2"/>
</dbReference>
<feature type="region of interest" description="Disordered" evidence="6">
    <location>
        <begin position="89"/>
        <end position="120"/>
    </location>
</feature>